<feature type="domain" description="WRKY19-like zinc finger" evidence="2">
    <location>
        <begin position="442"/>
        <end position="466"/>
    </location>
</feature>
<sequence>MEYPSHRGGAPVDMPVTSLSIGGFTGGEESVGDLHRSAATMSQSPWGGMVQNPWFNGSGSSKRKRVNDGTSRNIFSQDAAAPSTSPSKSTGSQSSSGTMFVRGMEDECFPTDLGLGLTAPYCEGDHLYDALSQGQTVQQGFLFDSKQSDVEFIGSQGRKNSDMGIVDPIIHDLGMQLQLGLSGSSSVTADADFMSNAPFALVQSATYQEPRNEALSCESIPIVDEGSTSARSIKAGGYIPSLLMGRRLESLPSFEIERRKEQSGGKIDGMFCDHIGETCVAFTDKETASQTNILMNARTSSGTTSTSVPSASCERAPKTCKFRGCNKGARGASGLCIIHGGGRRCQRQGCSKGAEGSTVYCKSHGGGRRCESLGCTKSAEGKTDYCIAHGGGRRCSHDECTKAARGRSGLCIRHGGGKRCQREGCTKSAEGYSGLCISHGGGRRCQYEGCKKGAQGSTMFCKAHGGGKRCMIQGCNKGAEGSTPLCKGHGGGKRCMFEGGGICTKSVHGGTSFCVAHGGGKRCAVTDCTKSARGRTDFCVRHGGGKRCKVENCTKSAQGSTDFCKAHGGGKRCCWGQEGSPYSEFVKDKTGDLFKGPCERFARGKLGLCAAHSALVQDRRVHGAGTIGTTLSSGIGPGLFRGIVEGSIHAGNNMESADSASKLSMHGRNGLGDVSGAECARQEPFILAGRLSEDKGVGRQDGASELPSNALRYTPGLTFDGSSLKFPEEERLATDKVDGGLSDYGMGLWSGVSLPDVSNTSAPADFAPEKSAAPTHTLPDDNILTTVMAGPDISFERPVLPPQVLVPLSMRKGDLFFQDKRAPLHTGSSRSNYTDIFSMSSVSLPQRREVEQRVHGGSALALLSGRLLSYGAHADQ</sequence>
<feature type="region of interest" description="Disordered" evidence="1">
    <location>
        <begin position="42"/>
        <end position="98"/>
    </location>
</feature>
<reference evidence="3" key="1">
    <citation type="submission" date="2021-01" db="EMBL/GenBank/DDBJ databases">
        <title>Adiantum capillus-veneris genome.</title>
        <authorList>
            <person name="Fang Y."/>
            <person name="Liao Q."/>
        </authorList>
    </citation>
    <scope>NUCLEOTIDE SEQUENCE</scope>
    <source>
        <strain evidence="3">H3</strain>
        <tissue evidence="3">Leaf</tissue>
    </source>
</reference>
<evidence type="ECO:0000313" key="3">
    <source>
        <dbReference type="EMBL" id="KAI5061566.1"/>
    </source>
</evidence>
<gene>
    <name evidence="3" type="ORF">GOP47_0024071</name>
</gene>
<comment type="caution">
    <text evidence="3">The sequence shown here is derived from an EMBL/GenBank/DDBJ whole genome shotgun (WGS) entry which is preliminary data.</text>
</comment>
<dbReference type="Pfam" id="PF24906">
    <property type="entry name" value="Zf_WRKY19"/>
    <property type="match status" value="6"/>
</dbReference>
<dbReference type="PANTHER" id="PTHR31827:SF1">
    <property type="entry name" value="EMB|CAB89363.1"/>
    <property type="match status" value="1"/>
</dbReference>
<dbReference type="OrthoDB" id="77038at2759"/>
<accession>A0A9D4U4R8</accession>
<organism evidence="3 4">
    <name type="scientific">Adiantum capillus-veneris</name>
    <name type="common">Maidenhair fern</name>
    <dbReference type="NCBI Taxonomy" id="13818"/>
    <lineage>
        <taxon>Eukaryota</taxon>
        <taxon>Viridiplantae</taxon>
        <taxon>Streptophyta</taxon>
        <taxon>Embryophyta</taxon>
        <taxon>Tracheophyta</taxon>
        <taxon>Polypodiopsida</taxon>
        <taxon>Polypodiidae</taxon>
        <taxon>Polypodiales</taxon>
        <taxon>Pteridineae</taxon>
        <taxon>Pteridaceae</taxon>
        <taxon>Vittarioideae</taxon>
        <taxon>Adiantum</taxon>
    </lineage>
</organism>
<evidence type="ECO:0000256" key="1">
    <source>
        <dbReference type="SAM" id="MobiDB-lite"/>
    </source>
</evidence>
<feature type="domain" description="WRKY19-like zinc finger" evidence="2">
    <location>
        <begin position="392"/>
        <end position="416"/>
    </location>
</feature>
<feature type="domain" description="WRKY19-like zinc finger" evidence="2">
    <location>
        <begin position="520"/>
        <end position="544"/>
    </location>
</feature>
<dbReference type="Proteomes" id="UP000886520">
    <property type="component" value="Chromosome 23"/>
</dbReference>
<name>A0A9D4U4R8_ADICA</name>
<protein>
    <recommendedName>
        <fullName evidence="2">WRKY19-like zinc finger domain-containing protein</fullName>
    </recommendedName>
</protein>
<evidence type="ECO:0000259" key="2">
    <source>
        <dbReference type="Pfam" id="PF24906"/>
    </source>
</evidence>
<feature type="domain" description="WRKY19-like zinc finger" evidence="2">
    <location>
        <begin position="417"/>
        <end position="441"/>
    </location>
</feature>
<proteinExistence type="predicted"/>
<feature type="compositionally biased region" description="Low complexity" evidence="1">
    <location>
        <begin position="79"/>
        <end position="98"/>
    </location>
</feature>
<dbReference type="EMBL" id="JABFUD020000023">
    <property type="protein sequence ID" value="KAI5061566.1"/>
    <property type="molecule type" value="Genomic_DNA"/>
</dbReference>
<feature type="domain" description="WRKY19-like zinc finger" evidence="2">
    <location>
        <begin position="545"/>
        <end position="569"/>
    </location>
</feature>
<keyword evidence="4" id="KW-1185">Reference proteome</keyword>
<dbReference type="InterPro" id="IPR056866">
    <property type="entry name" value="Znf_WRKY19"/>
</dbReference>
<dbReference type="PANTHER" id="PTHR31827">
    <property type="entry name" value="EMB|CAB89363.1"/>
    <property type="match status" value="1"/>
</dbReference>
<dbReference type="AlphaFoldDB" id="A0A9D4U4R8"/>
<evidence type="ECO:0000313" key="4">
    <source>
        <dbReference type="Proteomes" id="UP000886520"/>
    </source>
</evidence>
<feature type="domain" description="WRKY19-like zinc finger" evidence="2">
    <location>
        <begin position="367"/>
        <end position="391"/>
    </location>
</feature>